<evidence type="ECO:0000256" key="1">
    <source>
        <dbReference type="SAM" id="MobiDB-lite"/>
    </source>
</evidence>
<organism evidence="2 3">
    <name type="scientific">Amycolatopsis balhimycina DSM 5908</name>
    <dbReference type="NCBI Taxonomy" id="1081091"/>
    <lineage>
        <taxon>Bacteria</taxon>
        <taxon>Bacillati</taxon>
        <taxon>Actinomycetota</taxon>
        <taxon>Actinomycetes</taxon>
        <taxon>Pseudonocardiales</taxon>
        <taxon>Pseudonocardiaceae</taxon>
        <taxon>Amycolatopsis</taxon>
    </lineage>
</organism>
<sequence>MQVPEAGQSAGGQPPRRSSARLQPKVHPTDLFAFMGEVLEQFDADAETTNEETREADRAKARLARLGDDAELYQRLAKQNFTGIEYELFRAELAAYALPVLRSFIRRKMIYPMCQRARRPASATDMVREHLARDVDDRLELACETVARGLRLFERYALHGGSWSPERGASLKTFFVGACVRSFSVAFKCWAAEHDHPDVRAVTLDAADDHGTGHDPADEVVGMELVKDHLDGMKPVARDLAARVTLFGETFEEAGQPHGLSARAVEGHFYRHRREAQRRAEKKRGGI</sequence>
<comment type="caution">
    <text evidence="2">The sequence shown here is derived from an EMBL/GenBank/DDBJ whole genome shotgun (WGS) entry which is preliminary data.</text>
</comment>
<gene>
    <name evidence="2" type="ORF">DMA12_17160</name>
</gene>
<accession>A0A428WMG1</accession>
<evidence type="ECO:0000313" key="2">
    <source>
        <dbReference type="EMBL" id="RSM44266.1"/>
    </source>
</evidence>
<dbReference type="OrthoDB" id="3215396at2"/>
<protein>
    <submittedName>
        <fullName evidence="2">Uncharacterized protein</fullName>
    </submittedName>
</protein>
<dbReference type="EMBL" id="QHHU01000021">
    <property type="protein sequence ID" value="RSM44266.1"/>
    <property type="molecule type" value="Genomic_DNA"/>
</dbReference>
<name>A0A428WMG1_AMYBA</name>
<dbReference type="RefSeq" id="WP_125591769.1">
    <property type="nucleotide sequence ID" value="NZ_QHHU01000021.1"/>
</dbReference>
<reference evidence="2 3" key="1">
    <citation type="submission" date="2018-05" db="EMBL/GenBank/DDBJ databases">
        <title>Evolution of GPA BGCs.</title>
        <authorList>
            <person name="Waglechner N."/>
            <person name="Wright G.D."/>
        </authorList>
    </citation>
    <scope>NUCLEOTIDE SEQUENCE [LARGE SCALE GENOMIC DNA]</scope>
    <source>
        <strain evidence="2 3">DSM 5908</strain>
    </source>
</reference>
<proteinExistence type="predicted"/>
<evidence type="ECO:0000313" key="3">
    <source>
        <dbReference type="Proteomes" id="UP000286716"/>
    </source>
</evidence>
<keyword evidence="3" id="KW-1185">Reference proteome</keyword>
<feature type="region of interest" description="Disordered" evidence="1">
    <location>
        <begin position="1"/>
        <end position="24"/>
    </location>
</feature>
<dbReference type="Proteomes" id="UP000286716">
    <property type="component" value="Unassembled WGS sequence"/>
</dbReference>
<dbReference type="AlphaFoldDB" id="A0A428WMG1"/>